<organism evidence="2 3">
    <name type="scientific">Cryptococcus depauperatus CBS 7841</name>
    <dbReference type="NCBI Taxonomy" id="1295531"/>
    <lineage>
        <taxon>Eukaryota</taxon>
        <taxon>Fungi</taxon>
        <taxon>Dikarya</taxon>
        <taxon>Basidiomycota</taxon>
        <taxon>Agaricomycotina</taxon>
        <taxon>Tremellomycetes</taxon>
        <taxon>Tremellales</taxon>
        <taxon>Cryptococcaceae</taxon>
        <taxon>Cryptococcus</taxon>
    </lineage>
</organism>
<dbReference type="VEuPathDB" id="FungiDB:L203_03034"/>
<dbReference type="Proteomes" id="UP000094043">
    <property type="component" value="Chromosome 2"/>
</dbReference>
<proteinExistence type="predicted"/>
<evidence type="ECO:0000256" key="1">
    <source>
        <dbReference type="SAM" id="MobiDB-lite"/>
    </source>
</evidence>
<dbReference type="AlphaFoldDB" id="A0A1E3IGW4"/>
<evidence type="ECO:0000313" key="3">
    <source>
        <dbReference type="Proteomes" id="UP000094043"/>
    </source>
</evidence>
<gene>
    <name evidence="2" type="ORF">L203_101794</name>
</gene>
<dbReference type="KEGG" id="cdep:91086007"/>
<reference evidence="2" key="3">
    <citation type="submission" date="2024-01" db="EMBL/GenBank/DDBJ databases">
        <authorList>
            <person name="Coelho M.A."/>
            <person name="David-Palma M."/>
            <person name="Shea T."/>
            <person name="Sun S."/>
            <person name="Cuomo C.A."/>
            <person name="Heitman J."/>
        </authorList>
    </citation>
    <scope>NUCLEOTIDE SEQUENCE</scope>
    <source>
        <strain evidence="2">CBS 7841</strain>
    </source>
</reference>
<sequence>MSSNKRPINASRKKYPAPSWDPFFSGSTGTPPLVNSMFSSASTLRCVSEPVRLPRLSEPCTLVCAKSHRQANKTKSRVSSMPLATVNSSCSEKDVYASSTTGRSAQDITDASSISSQADTDLDGVMPSFELLPPPFYLKIYPDTPSTKDGIVLDATNSASEKASNDIVCDPSFEESALDIGFKNPCERQADEVVGIVQLSQEMAMSGVNCDNPAANSRRKETDCISQKLLDVTCYTQNNIHSGRDYDSFVGSGEILGKVEQVDNDSSLSDHNLETRAEQFLKIQCLDDENSYKDADRLILPVIKENNRERVIKDLIIPFNAPDAKCFCCCERFKDSVTRQQVQISELEDERACIWICRNIGTHCKAYFCIDCALEWASHEIARFRPPTCPECSHRWNITALCDQARVYDPTNTHPLIARPPLDKLTSATDHTGLLQAGMKYLREVHKHDVNVRHPDIYFYWLKQLHLDTGWAFEAGIRERDIMMRAWILSSTFNFDETGGLERKTKSYAIGRQKSDTAVKEQYTQNIRADIMPQKQDSPKEPRPKLPTLRTDLAPRRRWPLRGSSNNRLSFAFPNSTVSASVGIAHPISAIEPSIITSSDDNLSDADHNPHQASDCNRQTLRSVRTEPALAMPTIQHSQEKTQSIQNTHNNTGVQPFLVMLESLRNKFTQDDVQFSVHATNDMKTKSISAKLPQKPAETNYVSKQCEPNKASKRSSLRLFTSIPVQLTRKLRKRTSFMISKTEHPAPRAFESSLTGSLGATSASSIKINTLSTDSDPLFRTQTPGRTEAPPSDARTPAAAPGLPSEQFEQETKRIDPLVISSLVDPNRQALQAFETVDNHPDYVIYSEDSLPLQNVQQSQQKSASSFTSFINSSGTLSCKTNTSTLEDSLDATTADGLEGQQMINKVLISDELKDEKLDIVLISAESGVYHNPLGRSQVLTKRLGEVTENDDERDLWSQSCAAAQTPTQKTYYRYHPIPAIEPKASQAKLKKPLMDALGESKLIDSKVKGWRKLFARK</sequence>
<dbReference type="EMBL" id="CP143785">
    <property type="protein sequence ID" value="WVN86626.1"/>
    <property type="molecule type" value="Genomic_DNA"/>
</dbReference>
<feature type="region of interest" description="Disordered" evidence="1">
    <location>
        <begin position="769"/>
        <end position="810"/>
    </location>
</feature>
<dbReference type="OrthoDB" id="2575226at2759"/>
<protein>
    <submittedName>
        <fullName evidence="2">Uncharacterized protein</fullName>
    </submittedName>
</protein>
<evidence type="ECO:0000313" key="2">
    <source>
        <dbReference type="EMBL" id="WVN86626.1"/>
    </source>
</evidence>
<feature type="region of interest" description="Disordered" evidence="1">
    <location>
        <begin position="599"/>
        <end position="620"/>
    </location>
</feature>
<keyword evidence="3" id="KW-1185">Reference proteome</keyword>
<name>A0A1E3IGW4_9TREE</name>
<feature type="region of interest" description="Disordered" evidence="1">
    <location>
        <begin position="528"/>
        <end position="561"/>
    </location>
</feature>
<feature type="compositionally biased region" description="Polar residues" evidence="1">
    <location>
        <begin position="611"/>
        <end position="620"/>
    </location>
</feature>
<accession>A0A1E3IGW4</accession>
<dbReference type="GeneID" id="91086007"/>
<reference evidence="2" key="1">
    <citation type="submission" date="2016-06" db="EMBL/GenBank/DDBJ databases">
        <authorList>
            <person name="Cuomo C."/>
            <person name="Litvintseva A."/>
            <person name="Heitman J."/>
            <person name="Chen Y."/>
            <person name="Sun S."/>
            <person name="Springer D."/>
            <person name="Dromer F."/>
            <person name="Young S."/>
            <person name="Zeng Q."/>
            <person name="Chapman S."/>
            <person name="Gujja S."/>
            <person name="Saif S."/>
            <person name="Birren B."/>
        </authorList>
    </citation>
    <scope>NUCLEOTIDE SEQUENCE</scope>
    <source>
        <strain evidence="2">CBS 7841</strain>
    </source>
</reference>
<dbReference type="RefSeq" id="XP_066067326.1">
    <property type="nucleotide sequence ID" value="XM_066211229.1"/>
</dbReference>
<reference evidence="2" key="2">
    <citation type="journal article" date="2022" name="Elife">
        <title>Obligate sexual reproduction of a homothallic fungus closely related to the Cryptococcus pathogenic species complex.</title>
        <authorList>
            <person name="Passer A.R."/>
            <person name="Clancey S.A."/>
            <person name="Shea T."/>
            <person name="David-Palma M."/>
            <person name="Averette A.F."/>
            <person name="Boekhout T."/>
            <person name="Porcel B.M."/>
            <person name="Nowrousian M."/>
            <person name="Cuomo C.A."/>
            <person name="Sun S."/>
            <person name="Heitman J."/>
            <person name="Coelho M.A."/>
        </authorList>
    </citation>
    <scope>NUCLEOTIDE SEQUENCE</scope>
    <source>
        <strain evidence="2">CBS 7841</strain>
    </source>
</reference>
<feature type="compositionally biased region" description="Polar residues" evidence="1">
    <location>
        <begin position="769"/>
        <end position="785"/>
    </location>
</feature>